<dbReference type="InterPro" id="IPR009057">
    <property type="entry name" value="Homeodomain-like_sf"/>
</dbReference>
<reference evidence="1 2" key="1">
    <citation type="journal article" date="2017" name="Nat. Commun.">
        <title>In situ click chemistry generation of cyclooxygenase-2 inhibitors.</title>
        <authorList>
            <person name="Bhardwaj A."/>
            <person name="Kaur J."/>
            <person name="Wuest M."/>
            <person name="Wuest F."/>
        </authorList>
    </citation>
    <scope>NUCLEOTIDE SEQUENCE [LARGE SCALE GENOMIC DNA]</scope>
    <source>
        <strain evidence="1">S2_012_000_R3_94</strain>
    </source>
</reference>
<sequence length="159" mass="17936">MGRTTYTPQQRQQVLILGKEPGATAASVARQTGIPARTVREWFANAEKEEQQPDNVTSLMEQRERAQQLLNETPSAKIRQLRNHFTAQQFELLQQHAKDLSGLRARQLKAVVDNDPQMTRAVASAILALLKAQEAERLMYDIKPGTEADIMRGGMNRQK</sequence>
<dbReference type="Pfam" id="PF01527">
    <property type="entry name" value="HTH_Tnp_1"/>
    <property type="match status" value="1"/>
</dbReference>
<accession>A0A533HY55</accession>
<dbReference type="GO" id="GO:0006313">
    <property type="term" value="P:DNA transposition"/>
    <property type="evidence" value="ECO:0007669"/>
    <property type="project" value="InterPro"/>
</dbReference>
<gene>
    <name evidence="1" type="ORF">DI616_19640</name>
</gene>
<comment type="caution">
    <text evidence="1">The sequence shown here is derived from an EMBL/GenBank/DDBJ whole genome shotgun (WGS) entry which is preliminary data.</text>
</comment>
<dbReference type="EMBL" id="VAFL01000034">
    <property type="protein sequence ID" value="TKW63385.1"/>
    <property type="molecule type" value="Genomic_DNA"/>
</dbReference>
<dbReference type="Proteomes" id="UP000315344">
    <property type="component" value="Unassembled WGS sequence"/>
</dbReference>
<dbReference type="GO" id="GO:0003677">
    <property type="term" value="F:DNA binding"/>
    <property type="evidence" value="ECO:0007669"/>
    <property type="project" value="InterPro"/>
</dbReference>
<evidence type="ECO:0000313" key="2">
    <source>
        <dbReference type="Proteomes" id="UP000315344"/>
    </source>
</evidence>
<organism evidence="1 2">
    <name type="scientific">Paracoccus denitrificans</name>
    <dbReference type="NCBI Taxonomy" id="266"/>
    <lineage>
        <taxon>Bacteria</taxon>
        <taxon>Pseudomonadati</taxon>
        <taxon>Pseudomonadota</taxon>
        <taxon>Alphaproteobacteria</taxon>
        <taxon>Rhodobacterales</taxon>
        <taxon>Paracoccaceae</taxon>
        <taxon>Paracoccus</taxon>
    </lineage>
</organism>
<dbReference type="InterPro" id="IPR036388">
    <property type="entry name" value="WH-like_DNA-bd_sf"/>
</dbReference>
<dbReference type="AlphaFoldDB" id="A0A533HY55"/>
<dbReference type="Gene3D" id="1.10.10.10">
    <property type="entry name" value="Winged helix-like DNA-binding domain superfamily/Winged helix DNA-binding domain"/>
    <property type="match status" value="1"/>
</dbReference>
<protein>
    <submittedName>
        <fullName evidence="1">Uncharacterized protein</fullName>
    </submittedName>
</protein>
<dbReference type="GO" id="GO:0004803">
    <property type="term" value="F:transposase activity"/>
    <property type="evidence" value="ECO:0007669"/>
    <property type="project" value="InterPro"/>
</dbReference>
<dbReference type="SUPFAM" id="SSF46689">
    <property type="entry name" value="Homeodomain-like"/>
    <property type="match status" value="1"/>
</dbReference>
<dbReference type="InterPro" id="IPR002514">
    <property type="entry name" value="Transposase_8"/>
</dbReference>
<name>A0A533HY55_PARDE</name>
<proteinExistence type="predicted"/>
<evidence type="ECO:0000313" key="1">
    <source>
        <dbReference type="EMBL" id="TKW63385.1"/>
    </source>
</evidence>